<comment type="function">
    <text evidence="1">May be involved in a process influencing telomere capping.</text>
</comment>
<feature type="region of interest" description="Disordered" evidence="8">
    <location>
        <begin position="438"/>
        <end position="460"/>
    </location>
</feature>
<feature type="compositionally biased region" description="Basic and acidic residues" evidence="8">
    <location>
        <begin position="24"/>
        <end position="39"/>
    </location>
</feature>
<evidence type="ECO:0000256" key="4">
    <source>
        <dbReference type="ARBA" id="ARBA00009461"/>
    </source>
</evidence>
<evidence type="ECO:0000313" key="10">
    <source>
        <dbReference type="EMBL" id="KEF59421.1"/>
    </source>
</evidence>
<feature type="compositionally biased region" description="Low complexity" evidence="8">
    <location>
        <begin position="46"/>
        <end position="57"/>
    </location>
</feature>
<evidence type="ECO:0000256" key="8">
    <source>
        <dbReference type="SAM" id="MobiDB-lite"/>
    </source>
</evidence>
<dbReference type="GO" id="GO:0005737">
    <property type="term" value="C:cytoplasm"/>
    <property type="evidence" value="ECO:0007669"/>
    <property type="project" value="UniProtKB-SubCell"/>
</dbReference>
<organism evidence="10 11">
    <name type="scientific">Exophiala aquamarina CBS 119918</name>
    <dbReference type="NCBI Taxonomy" id="1182545"/>
    <lineage>
        <taxon>Eukaryota</taxon>
        <taxon>Fungi</taxon>
        <taxon>Dikarya</taxon>
        <taxon>Ascomycota</taxon>
        <taxon>Pezizomycotina</taxon>
        <taxon>Eurotiomycetes</taxon>
        <taxon>Chaetothyriomycetidae</taxon>
        <taxon>Chaetothyriales</taxon>
        <taxon>Herpotrichiellaceae</taxon>
        <taxon>Exophiala</taxon>
    </lineage>
</organism>
<feature type="domain" description="Restriction of telomere capping protein 4 C-terminal" evidence="9">
    <location>
        <begin position="321"/>
        <end position="446"/>
    </location>
</feature>
<dbReference type="AlphaFoldDB" id="A0A072PHS1"/>
<gene>
    <name evidence="10" type="ORF">A1O9_04265</name>
</gene>
<evidence type="ECO:0000256" key="7">
    <source>
        <dbReference type="ARBA" id="ARBA00023242"/>
    </source>
</evidence>
<dbReference type="Pfam" id="PF14474">
    <property type="entry name" value="RTC4"/>
    <property type="match status" value="1"/>
</dbReference>
<dbReference type="OrthoDB" id="128308at2759"/>
<dbReference type="STRING" id="1182545.A0A072PHS1"/>
<reference evidence="10 11" key="1">
    <citation type="submission" date="2013-03" db="EMBL/GenBank/DDBJ databases">
        <title>The Genome Sequence of Exophiala aquamarina CBS 119918.</title>
        <authorList>
            <consortium name="The Broad Institute Genomics Platform"/>
            <person name="Cuomo C."/>
            <person name="de Hoog S."/>
            <person name="Gorbushina A."/>
            <person name="Walker B."/>
            <person name="Young S.K."/>
            <person name="Zeng Q."/>
            <person name="Gargeya S."/>
            <person name="Fitzgerald M."/>
            <person name="Haas B."/>
            <person name="Abouelleil A."/>
            <person name="Allen A.W."/>
            <person name="Alvarado L."/>
            <person name="Arachchi H.M."/>
            <person name="Berlin A.M."/>
            <person name="Chapman S.B."/>
            <person name="Gainer-Dewar J."/>
            <person name="Goldberg J."/>
            <person name="Griggs A."/>
            <person name="Gujja S."/>
            <person name="Hansen M."/>
            <person name="Howarth C."/>
            <person name="Imamovic A."/>
            <person name="Ireland A."/>
            <person name="Larimer J."/>
            <person name="McCowan C."/>
            <person name="Murphy C."/>
            <person name="Pearson M."/>
            <person name="Poon T.W."/>
            <person name="Priest M."/>
            <person name="Roberts A."/>
            <person name="Saif S."/>
            <person name="Shea T."/>
            <person name="Sisk P."/>
            <person name="Sykes S."/>
            <person name="Wortman J."/>
            <person name="Nusbaum C."/>
            <person name="Birren B."/>
        </authorList>
    </citation>
    <scope>NUCLEOTIDE SEQUENCE [LARGE SCALE GENOMIC DNA]</scope>
    <source>
        <strain evidence="10 11">CBS 119918</strain>
    </source>
</reference>
<keyword evidence="11" id="KW-1185">Reference proteome</keyword>
<dbReference type="VEuPathDB" id="FungiDB:A1O9_04265"/>
<keyword evidence="6" id="KW-0963">Cytoplasm</keyword>
<evidence type="ECO:0000256" key="6">
    <source>
        <dbReference type="ARBA" id="ARBA00022490"/>
    </source>
</evidence>
<feature type="region of interest" description="Disordered" evidence="8">
    <location>
        <begin position="209"/>
        <end position="243"/>
    </location>
</feature>
<evidence type="ECO:0000256" key="2">
    <source>
        <dbReference type="ARBA" id="ARBA00004123"/>
    </source>
</evidence>
<feature type="region of interest" description="Disordered" evidence="8">
    <location>
        <begin position="1"/>
        <end position="121"/>
    </location>
</feature>
<dbReference type="GO" id="GO:0005634">
    <property type="term" value="C:nucleus"/>
    <property type="evidence" value="ECO:0007669"/>
    <property type="project" value="UniProtKB-SubCell"/>
</dbReference>
<dbReference type="PANTHER" id="PTHR41391:SF1">
    <property type="entry name" value="RESTRICTION OF TELOMERE CAPPING PROTEIN 4"/>
    <property type="match status" value="1"/>
</dbReference>
<evidence type="ECO:0000256" key="3">
    <source>
        <dbReference type="ARBA" id="ARBA00004496"/>
    </source>
</evidence>
<dbReference type="InterPro" id="IPR028094">
    <property type="entry name" value="RTC4_C"/>
</dbReference>
<dbReference type="HOGENOM" id="CLU_532078_0_0_1"/>
<keyword evidence="7" id="KW-0539">Nucleus</keyword>
<evidence type="ECO:0000256" key="5">
    <source>
        <dbReference type="ARBA" id="ARBA00015162"/>
    </source>
</evidence>
<proteinExistence type="inferred from homology"/>
<feature type="compositionally biased region" description="Basic and acidic residues" evidence="8">
    <location>
        <begin position="155"/>
        <end position="165"/>
    </location>
</feature>
<comment type="subcellular location">
    <subcellularLocation>
        <location evidence="3">Cytoplasm</location>
    </subcellularLocation>
    <subcellularLocation>
        <location evidence="2">Nucleus</location>
    </subcellularLocation>
</comment>
<feature type="compositionally biased region" description="Low complexity" evidence="8">
    <location>
        <begin position="213"/>
        <end position="235"/>
    </location>
</feature>
<evidence type="ECO:0000256" key="1">
    <source>
        <dbReference type="ARBA" id="ARBA00002738"/>
    </source>
</evidence>
<dbReference type="EMBL" id="AMGV01000003">
    <property type="protein sequence ID" value="KEF59421.1"/>
    <property type="molecule type" value="Genomic_DNA"/>
</dbReference>
<comment type="caution">
    <text evidence="10">The sequence shown here is derived from an EMBL/GenBank/DDBJ whole genome shotgun (WGS) entry which is preliminary data.</text>
</comment>
<evidence type="ECO:0000313" key="11">
    <source>
        <dbReference type="Proteomes" id="UP000027920"/>
    </source>
</evidence>
<dbReference type="Proteomes" id="UP000027920">
    <property type="component" value="Unassembled WGS sequence"/>
</dbReference>
<dbReference type="RefSeq" id="XP_013262011.1">
    <property type="nucleotide sequence ID" value="XM_013406557.1"/>
</dbReference>
<sequence>MENQDDSAIFALPVSSSDEDDNTQSDRKANLPRKSKSELPKPQTSPPKRAAATAASSRSKRRKLTDLPDIRSGNVPDKAPDTELFLEWTSSGSQKKRPPKSYAQRKVYQVPDPVEENTESTEKKLAFTVHDQIELGSKRSSSRKTFVGAPPLPGVKDENKDRESKQTLAVAKLPQEIAPSKESAFRMPGLPEFTSSATTVGTDVPSIFEAAISPGGSHDSRSTSSSSLSSARSPSPLEHDIDLPPVSRRCPACRKFVMDSTRLFVPDNLRKLSLQKQQEFCLAHQLSEARDFWEQSNYPEIHWEDLEHKRIPGKLSSLKKIIFRQQNSFYLDELDHRIQEAKGNRRKIQTYLSQGVVDVAKPGYYGLKGSRIMANAITDSLTEALVEALQTDSAIRHAGVGAYVTAVLVPELTLLLVMEDMHLGNPEKGRRVLAESSPVGLLLNPDDDHIERDDDDDGDA</sequence>
<evidence type="ECO:0000259" key="9">
    <source>
        <dbReference type="SMART" id="SM01312"/>
    </source>
</evidence>
<dbReference type="GeneID" id="25279198"/>
<dbReference type="InterPro" id="IPR039024">
    <property type="entry name" value="RTC4"/>
</dbReference>
<name>A0A072PHS1_9EURO</name>
<comment type="similarity">
    <text evidence="4">Belongs to the RTC4 family.</text>
</comment>
<protein>
    <recommendedName>
        <fullName evidence="5">Restriction of telomere capping protein 4</fullName>
    </recommendedName>
</protein>
<feature type="region of interest" description="Disordered" evidence="8">
    <location>
        <begin position="136"/>
        <end position="165"/>
    </location>
</feature>
<accession>A0A072PHS1</accession>
<dbReference type="PANTHER" id="PTHR41391">
    <property type="entry name" value="RESTRICTION OF TELOMERE CAPPING PROTEIN 4"/>
    <property type="match status" value="1"/>
</dbReference>
<dbReference type="SMART" id="SM01312">
    <property type="entry name" value="RTC4"/>
    <property type="match status" value="1"/>
</dbReference>